<gene>
    <name evidence="2" type="ORF">ASNO1_13480</name>
</gene>
<proteinExistence type="predicted"/>
<dbReference type="EMBL" id="BTTX01000001">
    <property type="protein sequence ID" value="GMU05096.1"/>
    <property type="molecule type" value="Genomic_DNA"/>
</dbReference>
<accession>A0ABQ6QM48</accession>
<dbReference type="Proteomes" id="UP001342631">
    <property type="component" value="Unassembled WGS sequence"/>
</dbReference>
<evidence type="ECO:0000256" key="1">
    <source>
        <dbReference type="SAM" id="MobiDB-lite"/>
    </source>
</evidence>
<protein>
    <submittedName>
        <fullName evidence="2">Uncharacterized protein</fullName>
    </submittedName>
</protein>
<evidence type="ECO:0000313" key="2">
    <source>
        <dbReference type="EMBL" id="GMU05096.1"/>
    </source>
</evidence>
<organism evidence="2 3">
    <name type="scientific">Corallococcus caeni</name>
    <dbReference type="NCBI Taxonomy" id="3082388"/>
    <lineage>
        <taxon>Bacteria</taxon>
        <taxon>Pseudomonadati</taxon>
        <taxon>Myxococcota</taxon>
        <taxon>Myxococcia</taxon>
        <taxon>Myxococcales</taxon>
        <taxon>Cystobacterineae</taxon>
        <taxon>Myxococcaceae</taxon>
        <taxon>Corallococcus</taxon>
    </lineage>
</organism>
<keyword evidence="3" id="KW-1185">Reference proteome</keyword>
<reference evidence="2 3" key="1">
    <citation type="journal article" date="2024" name="Arch. Microbiol.">
        <title>Corallococcus caeni sp. nov., a novel myxobacterium isolated from activated sludge.</title>
        <authorList>
            <person name="Tomita S."/>
            <person name="Nakai R."/>
            <person name="Kuroda K."/>
            <person name="Kurashita H."/>
            <person name="Hatamoto M."/>
            <person name="Yamaguchi T."/>
            <person name="Narihiro T."/>
        </authorList>
    </citation>
    <scope>NUCLEOTIDE SEQUENCE [LARGE SCALE GENOMIC DNA]</scope>
    <source>
        <strain evidence="2 3">NO1</strain>
    </source>
</reference>
<evidence type="ECO:0000313" key="3">
    <source>
        <dbReference type="Proteomes" id="UP001342631"/>
    </source>
</evidence>
<name>A0ABQ6QM48_9BACT</name>
<sequence>MGCPPLGWNPGGWQAAVEGPCEPLGRAGDLGETVTQAHGRQQAMAFAELSIGRQGADAPATRRLPRGTCPQGQVLETEVRS</sequence>
<feature type="region of interest" description="Disordered" evidence="1">
    <location>
        <begin position="54"/>
        <end position="81"/>
    </location>
</feature>
<comment type="caution">
    <text evidence="2">The sequence shown here is derived from an EMBL/GenBank/DDBJ whole genome shotgun (WGS) entry which is preliminary data.</text>
</comment>